<evidence type="ECO:0000313" key="12">
    <source>
        <dbReference type="EMBL" id="QDZ21444.1"/>
    </source>
</evidence>
<dbReference type="EMBL" id="CP031038">
    <property type="protein sequence ID" value="QDZ21444.1"/>
    <property type="molecule type" value="Genomic_DNA"/>
</dbReference>
<comment type="similarity">
    <text evidence="2">Belongs to the REXO4 family.</text>
</comment>
<keyword evidence="4" id="KW-0698">rRNA processing</keyword>
<keyword evidence="6" id="KW-0378">Hydrolase</keyword>
<dbReference type="InterPro" id="IPR012337">
    <property type="entry name" value="RNaseH-like_sf"/>
</dbReference>
<gene>
    <name evidence="12" type="ORF">A3770_05p39620</name>
</gene>
<evidence type="ECO:0000256" key="8">
    <source>
        <dbReference type="ARBA" id="ARBA00023242"/>
    </source>
</evidence>
<dbReference type="OrthoDB" id="16516at2759"/>
<feature type="compositionally biased region" description="Basic and acidic residues" evidence="10">
    <location>
        <begin position="326"/>
        <end position="336"/>
    </location>
</feature>
<dbReference type="PANTHER" id="PTHR12801:SF45">
    <property type="entry name" value="RNA EXONUCLEASE 4"/>
    <property type="match status" value="1"/>
</dbReference>
<feature type="compositionally biased region" description="Basic residues" evidence="10">
    <location>
        <begin position="11"/>
        <end position="22"/>
    </location>
</feature>
<dbReference type="SUPFAM" id="SSF53098">
    <property type="entry name" value="Ribonuclease H-like"/>
    <property type="match status" value="1"/>
</dbReference>
<dbReference type="STRING" id="1764295.A0A5B8MN22"/>
<evidence type="ECO:0000256" key="3">
    <source>
        <dbReference type="ARBA" id="ARBA00016937"/>
    </source>
</evidence>
<dbReference type="GO" id="GO:0005634">
    <property type="term" value="C:nucleus"/>
    <property type="evidence" value="ECO:0007669"/>
    <property type="project" value="UniProtKB-SubCell"/>
</dbReference>
<evidence type="ECO:0000256" key="9">
    <source>
        <dbReference type="ARBA" id="ARBA00025599"/>
    </source>
</evidence>
<dbReference type="CDD" id="cd06144">
    <property type="entry name" value="REX4_like"/>
    <property type="match status" value="1"/>
</dbReference>
<evidence type="ECO:0000256" key="5">
    <source>
        <dbReference type="ARBA" id="ARBA00022722"/>
    </source>
</evidence>
<comment type="subcellular location">
    <subcellularLocation>
        <location evidence="1">Nucleus</location>
    </subcellularLocation>
</comment>
<dbReference type="AlphaFoldDB" id="A0A5B8MN22"/>
<evidence type="ECO:0000256" key="6">
    <source>
        <dbReference type="ARBA" id="ARBA00022801"/>
    </source>
</evidence>
<dbReference type="GO" id="GO:0008408">
    <property type="term" value="F:3'-5' exonuclease activity"/>
    <property type="evidence" value="ECO:0007669"/>
    <property type="project" value="InterPro"/>
</dbReference>
<proteinExistence type="inferred from homology"/>
<evidence type="ECO:0000256" key="10">
    <source>
        <dbReference type="SAM" id="MobiDB-lite"/>
    </source>
</evidence>
<evidence type="ECO:0000256" key="4">
    <source>
        <dbReference type="ARBA" id="ARBA00022552"/>
    </source>
</evidence>
<dbReference type="GO" id="GO:0003676">
    <property type="term" value="F:nucleic acid binding"/>
    <property type="evidence" value="ECO:0007669"/>
    <property type="project" value="InterPro"/>
</dbReference>
<sequence length="349" mass="38590">MGKQKAMGGKGKGKGRAKRLGAKGKGVEKGESAGKTNTVVDITKPNSNWDALKAQIAGDGKAKERREEAERRRSRREGKIRDGKFAPQARRENSQETRIVALDCEMVGVGDGGQKSALARVVVVNYYGNVLVDTFCTPKGRVTDYRTRVSGVRPQDLRGAPQFEQVQQRVATLLKGKVVVGHALKNDFKALHVGHPKQDIRDTARYAPLRKLELPGNGAASVSPPAVHARFKSRALKELAAEHLGLEIQHGEHSPVEDARAALYLYHKHKVEWERDLLQVSRNSKEKRKRKGAAGQDTVLGEKFKESAGVQISERKLKHLERKEERVAAAEKKETEESNGYGLDLFVSE</sequence>
<dbReference type="PANTHER" id="PTHR12801">
    <property type="entry name" value="RNA EXONUCLEASE REXO1 / RECO3 FAMILY MEMBER-RELATED"/>
    <property type="match status" value="1"/>
</dbReference>
<dbReference type="InterPro" id="IPR047021">
    <property type="entry name" value="REXO1/3/4-like"/>
</dbReference>
<dbReference type="InterPro" id="IPR037431">
    <property type="entry name" value="REX4_DEDDh_dom"/>
</dbReference>
<feature type="compositionally biased region" description="Polar residues" evidence="10">
    <location>
        <begin position="34"/>
        <end position="49"/>
    </location>
</feature>
<feature type="domain" description="Exonuclease" evidence="11">
    <location>
        <begin position="98"/>
        <end position="275"/>
    </location>
</feature>
<evidence type="ECO:0000259" key="11">
    <source>
        <dbReference type="SMART" id="SM00479"/>
    </source>
</evidence>
<accession>A0A5B8MN22</accession>
<evidence type="ECO:0000256" key="1">
    <source>
        <dbReference type="ARBA" id="ARBA00004123"/>
    </source>
</evidence>
<dbReference type="SMART" id="SM00479">
    <property type="entry name" value="EXOIII"/>
    <property type="match status" value="1"/>
</dbReference>
<keyword evidence="5" id="KW-0540">Nuclease</keyword>
<feature type="compositionally biased region" description="Basic and acidic residues" evidence="10">
    <location>
        <begin position="60"/>
        <end position="94"/>
    </location>
</feature>
<feature type="region of interest" description="Disordered" evidence="10">
    <location>
        <begin position="326"/>
        <end position="349"/>
    </location>
</feature>
<protein>
    <recommendedName>
        <fullName evidence="3">RNA exonuclease 4</fullName>
    </recommendedName>
</protein>
<keyword evidence="7 12" id="KW-0269">Exonuclease</keyword>
<dbReference type="Proteomes" id="UP000316726">
    <property type="component" value="Chromosome 5"/>
</dbReference>
<feature type="region of interest" description="Disordered" evidence="10">
    <location>
        <begin position="1"/>
        <end position="94"/>
    </location>
</feature>
<dbReference type="InterPro" id="IPR036397">
    <property type="entry name" value="RNaseH_sf"/>
</dbReference>
<keyword evidence="13" id="KW-1185">Reference proteome</keyword>
<evidence type="ECO:0000256" key="7">
    <source>
        <dbReference type="ARBA" id="ARBA00022839"/>
    </source>
</evidence>
<dbReference type="Pfam" id="PF00929">
    <property type="entry name" value="RNase_T"/>
    <property type="match status" value="1"/>
</dbReference>
<comment type="function">
    <text evidence="9">Exoribonuclease involved in ribosome biosynthesis. Involved in the processing of ITS1, the internal transcribed spacer localized between the 18S and 5.8S rRNAs.</text>
</comment>
<dbReference type="GO" id="GO:0006364">
    <property type="term" value="P:rRNA processing"/>
    <property type="evidence" value="ECO:0007669"/>
    <property type="project" value="UniProtKB-KW"/>
</dbReference>
<dbReference type="InterPro" id="IPR013520">
    <property type="entry name" value="Ribonucl_H"/>
</dbReference>
<reference evidence="12 13" key="1">
    <citation type="submission" date="2018-07" db="EMBL/GenBank/DDBJ databases">
        <title>The complete nuclear genome of the prasinophyte Chloropicon primus (CCMP1205).</title>
        <authorList>
            <person name="Pombert J.-F."/>
            <person name="Otis C."/>
            <person name="Turmel M."/>
            <person name="Lemieux C."/>
        </authorList>
    </citation>
    <scope>NUCLEOTIDE SEQUENCE [LARGE SCALE GENOMIC DNA]</scope>
    <source>
        <strain evidence="12 13">CCMP1205</strain>
    </source>
</reference>
<dbReference type="Gene3D" id="3.30.420.10">
    <property type="entry name" value="Ribonuclease H-like superfamily/Ribonuclease H"/>
    <property type="match status" value="1"/>
</dbReference>
<dbReference type="FunFam" id="3.30.420.10:FF:000007">
    <property type="entry name" value="Interferon-stimulated exonuclease gene 20"/>
    <property type="match status" value="1"/>
</dbReference>
<evidence type="ECO:0000313" key="13">
    <source>
        <dbReference type="Proteomes" id="UP000316726"/>
    </source>
</evidence>
<organism evidence="12 13">
    <name type="scientific">Chloropicon primus</name>
    <dbReference type="NCBI Taxonomy" id="1764295"/>
    <lineage>
        <taxon>Eukaryota</taxon>
        <taxon>Viridiplantae</taxon>
        <taxon>Chlorophyta</taxon>
        <taxon>Chloropicophyceae</taxon>
        <taxon>Chloropicales</taxon>
        <taxon>Chloropicaceae</taxon>
        <taxon>Chloropicon</taxon>
    </lineage>
</organism>
<name>A0A5B8MN22_9CHLO</name>
<evidence type="ECO:0000256" key="2">
    <source>
        <dbReference type="ARBA" id="ARBA00010489"/>
    </source>
</evidence>
<keyword evidence="8" id="KW-0539">Nucleus</keyword>